<dbReference type="Proteomes" id="UP001146120">
    <property type="component" value="Unassembled WGS sequence"/>
</dbReference>
<dbReference type="EMBL" id="DAKRPA010000163">
    <property type="protein sequence ID" value="DAZ96574.1"/>
    <property type="molecule type" value="Genomic_DNA"/>
</dbReference>
<evidence type="ECO:0000313" key="5">
    <source>
        <dbReference type="EMBL" id="DAZ96574.1"/>
    </source>
</evidence>
<organism evidence="5 6">
    <name type="scientific">Lagenidium giganteum</name>
    <dbReference type="NCBI Taxonomy" id="4803"/>
    <lineage>
        <taxon>Eukaryota</taxon>
        <taxon>Sar</taxon>
        <taxon>Stramenopiles</taxon>
        <taxon>Oomycota</taxon>
        <taxon>Peronosporomycetes</taxon>
        <taxon>Pythiales</taxon>
        <taxon>Pythiaceae</taxon>
    </lineage>
</organism>
<dbReference type="EC" id="5.2.1.8" evidence="2"/>
<dbReference type="SUPFAM" id="SSF48452">
    <property type="entry name" value="TPR-like"/>
    <property type="match status" value="1"/>
</dbReference>
<dbReference type="Gene3D" id="1.25.40.10">
    <property type="entry name" value="Tetratricopeptide repeat domain"/>
    <property type="match status" value="1"/>
</dbReference>
<name>A0AAV2YTL0_9STRA</name>
<comment type="catalytic activity">
    <reaction evidence="1">
        <text>[protein]-peptidylproline (omega=180) = [protein]-peptidylproline (omega=0)</text>
        <dbReference type="Rhea" id="RHEA:16237"/>
        <dbReference type="Rhea" id="RHEA-COMP:10747"/>
        <dbReference type="Rhea" id="RHEA-COMP:10748"/>
        <dbReference type="ChEBI" id="CHEBI:83833"/>
        <dbReference type="ChEBI" id="CHEBI:83834"/>
        <dbReference type="EC" id="5.2.1.8"/>
    </reaction>
</comment>
<proteinExistence type="predicted"/>
<reference evidence="5" key="1">
    <citation type="submission" date="2022-11" db="EMBL/GenBank/DDBJ databases">
        <authorList>
            <person name="Morgan W.R."/>
            <person name="Tartar A."/>
        </authorList>
    </citation>
    <scope>NUCLEOTIDE SEQUENCE</scope>
    <source>
        <strain evidence="5">ARSEF 373</strain>
    </source>
</reference>
<dbReference type="SMART" id="SM00028">
    <property type="entry name" value="TPR"/>
    <property type="match status" value="3"/>
</dbReference>
<dbReference type="PANTHER" id="PTHR46512">
    <property type="entry name" value="PEPTIDYLPROLYL ISOMERASE"/>
    <property type="match status" value="1"/>
</dbReference>
<evidence type="ECO:0000256" key="3">
    <source>
        <dbReference type="ARBA" id="ARBA00023110"/>
    </source>
</evidence>
<dbReference type="PANTHER" id="PTHR46512:SF9">
    <property type="entry name" value="PEPTIDYLPROLYL ISOMERASE"/>
    <property type="match status" value="1"/>
</dbReference>
<keyword evidence="6" id="KW-1185">Reference proteome</keyword>
<sequence>MASTMTDEELLAWKPRMGMLTVAEKLQDAETIKLQANLFFKQGEVKKAVRTYAKVSGEAPARLFGRCVRVCQRHLGQGDAMSTYVGNSANMSATPEEGVQIRALQIASWSNMALCQIKLGNGDKALQLCDKVLAEDDKHSKARFRRAQALALLKHHDRARTLLMQLAKEEPKNAAIRNELVKVAQAAKADAEEAKKHNNIANMFNKKGGVGLYDE</sequence>
<evidence type="ECO:0000256" key="1">
    <source>
        <dbReference type="ARBA" id="ARBA00000971"/>
    </source>
</evidence>
<comment type="caution">
    <text evidence="5">The sequence shown here is derived from an EMBL/GenBank/DDBJ whole genome shotgun (WGS) entry which is preliminary data.</text>
</comment>
<evidence type="ECO:0000256" key="2">
    <source>
        <dbReference type="ARBA" id="ARBA00013194"/>
    </source>
</evidence>
<dbReference type="InterPro" id="IPR050754">
    <property type="entry name" value="FKBP4/5/8-like"/>
</dbReference>
<protein>
    <recommendedName>
        <fullName evidence="2">peptidylprolyl isomerase</fullName>
        <ecNumber evidence="2">5.2.1.8</ecNumber>
    </recommendedName>
</protein>
<reference evidence="5" key="2">
    <citation type="journal article" date="2023" name="Microbiol Resour">
        <title>Decontamination and Annotation of the Draft Genome Sequence of the Oomycete Lagenidium giganteum ARSEF 373.</title>
        <authorList>
            <person name="Morgan W.R."/>
            <person name="Tartar A."/>
        </authorList>
    </citation>
    <scope>NUCLEOTIDE SEQUENCE</scope>
    <source>
        <strain evidence="5">ARSEF 373</strain>
    </source>
</reference>
<evidence type="ECO:0000313" key="6">
    <source>
        <dbReference type="Proteomes" id="UP001146120"/>
    </source>
</evidence>
<dbReference type="InterPro" id="IPR019734">
    <property type="entry name" value="TPR_rpt"/>
</dbReference>
<accession>A0AAV2YTL0</accession>
<keyword evidence="3" id="KW-0697">Rotamase</keyword>
<dbReference type="InterPro" id="IPR011990">
    <property type="entry name" value="TPR-like_helical_dom_sf"/>
</dbReference>
<gene>
    <name evidence="5" type="ORF">N0F65_011798</name>
</gene>
<dbReference type="AlphaFoldDB" id="A0AAV2YTL0"/>
<keyword evidence="4" id="KW-0413">Isomerase</keyword>
<dbReference type="Pfam" id="PF14559">
    <property type="entry name" value="TPR_19"/>
    <property type="match status" value="1"/>
</dbReference>
<dbReference type="GO" id="GO:0003755">
    <property type="term" value="F:peptidyl-prolyl cis-trans isomerase activity"/>
    <property type="evidence" value="ECO:0007669"/>
    <property type="project" value="UniProtKB-EC"/>
</dbReference>
<evidence type="ECO:0000256" key="4">
    <source>
        <dbReference type="ARBA" id="ARBA00023235"/>
    </source>
</evidence>